<dbReference type="STRING" id="1108050.A0A0B7FX89"/>
<dbReference type="Gene3D" id="1.10.510.10">
    <property type="entry name" value="Transferase(Phosphotransferase) domain 1"/>
    <property type="match status" value="1"/>
</dbReference>
<dbReference type="InterPro" id="IPR001245">
    <property type="entry name" value="Ser-Thr/Tyr_kinase_cat_dom"/>
</dbReference>
<dbReference type="InterPro" id="IPR011009">
    <property type="entry name" value="Kinase-like_dom_sf"/>
</dbReference>
<feature type="domain" description="Protein kinase" evidence="1">
    <location>
        <begin position="1"/>
        <end position="188"/>
    </location>
</feature>
<dbReference type="Proteomes" id="UP000059188">
    <property type="component" value="Unassembled WGS sequence"/>
</dbReference>
<dbReference type="InterPro" id="IPR000719">
    <property type="entry name" value="Prot_kinase_dom"/>
</dbReference>
<dbReference type="PROSITE" id="PS50011">
    <property type="entry name" value="PROTEIN_KINASE_DOM"/>
    <property type="match status" value="1"/>
</dbReference>
<protein>
    <recommendedName>
        <fullName evidence="1">Protein kinase domain-containing protein</fullName>
    </recommendedName>
</protein>
<organism evidence="2 3">
    <name type="scientific">Thanatephorus cucumeris (strain AG1-IB / isolate 7/3/14)</name>
    <name type="common">Lettuce bottom rot fungus</name>
    <name type="synonym">Rhizoctonia solani</name>
    <dbReference type="NCBI Taxonomy" id="1108050"/>
    <lineage>
        <taxon>Eukaryota</taxon>
        <taxon>Fungi</taxon>
        <taxon>Dikarya</taxon>
        <taxon>Basidiomycota</taxon>
        <taxon>Agaricomycotina</taxon>
        <taxon>Agaricomycetes</taxon>
        <taxon>Cantharellales</taxon>
        <taxon>Ceratobasidiaceae</taxon>
        <taxon>Rhizoctonia</taxon>
        <taxon>Rhizoctonia solani AG-1</taxon>
    </lineage>
</organism>
<dbReference type="OrthoDB" id="346907at2759"/>
<dbReference type="AlphaFoldDB" id="A0A0B7FX89"/>
<dbReference type="EMBL" id="LN679669">
    <property type="protein sequence ID" value="CEL61489.1"/>
    <property type="molecule type" value="Genomic_DNA"/>
</dbReference>
<accession>A0A0B7FX89</accession>
<name>A0A0B7FX89_THACB</name>
<dbReference type="SUPFAM" id="SSF56112">
    <property type="entry name" value="Protein kinase-like (PK-like)"/>
    <property type="match status" value="1"/>
</dbReference>
<evidence type="ECO:0000313" key="2">
    <source>
        <dbReference type="EMBL" id="CEL61489.1"/>
    </source>
</evidence>
<proteinExistence type="predicted"/>
<evidence type="ECO:0000259" key="1">
    <source>
        <dbReference type="PROSITE" id="PS50011"/>
    </source>
</evidence>
<evidence type="ECO:0000313" key="3">
    <source>
        <dbReference type="Proteomes" id="UP000059188"/>
    </source>
</evidence>
<dbReference type="GO" id="GO:0004672">
    <property type="term" value="F:protein kinase activity"/>
    <property type="evidence" value="ECO:0007669"/>
    <property type="project" value="InterPro"/>
</dbReference>
<keyword evidence="3" id="KW-1185">Reference proteome</keyword>
<dbReference type="GO" id="GO:0005524">
    <property type="term" value="F:ATP binding"/>
    <property type="evidence" value="ECO:0007669"/>
    <property type="project" value="InterPro"/>
</dbReference>
<dbReference type="Pfam" id="PF07714">
    <property type="entry name" value="PK_Tyr_Ser-Thr"/>
    <property type="match status" value="1"/>
</dbReference>
<sequence length="188" mass="21147">MISDEIKELFGELDTCLQMFSYAADVAQAQWVDKFWLVQQQEARDIQKLKGELVKFNINLKEMSHKGDQILQNTNEIIGALQQLLNDKTLAFEGAEHFHLYMVLPLMKNFNAVSYLRKYRENVGTRNSILRIITDAAPGLQYIHSRCPADVHSDMKGNNMLITNSGGAVLGGFGLTKALESAKNCNLP</sequence>
<reference evidence="2 3" key="1">
    <citation type="submission" date="2014-11" db="EMBL/GenBank/DDBJ databases">
        <authorList>
            <person name="Wibberg Daniel"/>
        </authorList>
    </citation>
    <scope>NUCLEOTIDE SEQUENCE [LARGE SCALE GENOMIC DNA]</scope>
    <source>
        <strain evidence="2">Rhizoctonia solani AG1-IB 7/3/14</strain>
    </source>
</reference>
<gene>
    <name evidence="2" type="ORF">RSOLAG1IB_12460</name>
</gene>